<feature type="non-terminal residue" evidence="1">
    <location>
        <position position="89"/>
    </location>
</feature>
<dbReference type="Proteomes" id="UP000004080">
    <property type="component" value="Unassembled WGS sequence"/>
</dbReference>
<reference evidence="1 2" key="1">
    <citation type="journal article" date="2012" name="J. Bacteriol.">
        <title>Genome of Bacillus macauensis ZFHKF-1, a Long-Chain-Forming Bacterium.</title>
        <authorList>
            <person name="Cai L."/>
            <person name="Zhang T."/>
        </authorList>
    </citation>
    <scope>NUCLEOTIDE SEQUENCE [LARGE SCALE GENOMIC DNA]</scope>
    <source>
        <strain evidence="1 2">ZFHKF-1</strain>
    </source>
</reference>
<organism evidence="1 2">
    <name type="scientific">Fictibacillus macauensis ZFHKF-1</name>
    <dbReference type="NCBI Taxonomy" id="1196324"/>
    <lineage>
        <taxon>Bacteria</taxon>
        <taxon>Bacillati</taxon>
        <taxon>Bacillota</taxon>
        <taxon>Bacilli</taxon>
        <taxon>Bacillales</taxon>
        <taxon>Fictibacillaceae</taxon>
        <taxon>Fictibacillus</taxon>
    </lineage>
</organism>
<comment type="caution">
    <text evidence="1">The sequence shown here is derived from an EMBL/GenBank/DDBJ whole genome shotgun (WGS) entry which is preliminary data.</text>
</comment>
<dbReference type="EMBL" id="AKKV01000031">
    <property type="protein sequence ID" value="EIT84644.1"/>
    <property type="molecule type" value="Genomic_DNA"/>
</dbReference>
<keyword evidence="2" id="KW-1185">Reference proteome</keyword>
<evidence type="ECO:0000313" key="2">
    <source>
        <dbReference type="Proteomes" id="UP000004080"/>
    </source>
</evidence>
<protein>
    <submittedName>
        <fullName evidence="1">Uncharacterized protein</fullName>
    </submittedName>
</protein>
<accession>I8AGV3</accession>
<dbReference type="AlphaFoldDB" id="I8AGV3"/>
<evidence type="ECO:0000313" key="1">
    <source>
        <dbReference type="EMBL" id="EIT84644.1"/>
    </source>
</evidence>
<name>I8AGV3_9BACL</name>
<dbReference type="STRING" id="1196324.A374_15000"/>
<sequence>MEDLISKYTDGFYKFMNPIPVAIGQQLKGEGLPTQVIGGGITLDDGSDFKLVSNGLDYKSFETIYKTLLQSLLDVSSTPAVSLNKTDIS</sequence>
<gene>
    <name evidence="1" type="ORF">A374_15000</name>
</gene>
<proteinExistence type="predicted"/>